<keyword evidence="3 5" id="KW-0808">Transferase</keyword>
<comment type="function">
    <text evidence="5">Catalyzes the methylation of C-1 in cobalt-precorrin-5B to form cobalt-precorrin-6A.</text>
</comment>
<evidence type="ECO:0000313" key="7">
    <source>
        <dbReference type="Proteomes" id="UP000199568"/>
    </source>
</evidence>
<evidence type="ECO:0000256" key="5">
    <source>
        <dbReference type="HAMAP-Rule" id="MF_00787"/>
    </source>
</evidence>
<dbReference type="SUPFAM" id="SSF111342">
    <property type="entry name" value="CbiD-like"/>
    <property type="match status" value="1"/>
</dbReference>
<dbReference type="InterPro" id="IPR036074">
    <property type="entry name" value="CbiD_sf"/>
</dbReference>
<name>A0A1I0CW66_9FIRM</name>
<dbReference type="GO" id="GO:0043780">
    <property type="term" value="F:cobalt-precorrin-5B C1-methyltransferase activity"/>
    <property type="evidence" value="ECO:0007669"/>
    <property type="project" value="RHEA"/>
</dbReference>
<keyword evidence="4 5" id="KW-0949">S-adenosyl-L-methionine</keyword>
<protein>
    <recommendedName>
        <fullName evidence="5">Cobalt-precorrin-5B C(1)-methyltransferase</fullName>
        <ecNumber evidence="5">2.1.1.195</ecNumber>
    </recommendedName>
    <alternativeName>
        <fullName evidence="5">Cobalt-precorrin-6A synthase</fullName>
    </alternativeName>
</protein>
<accession>A0A1I0CW66</accession>
<keyword evidence="1 5" id="KW-0169">Cobalamin biosynthesis</keyword>
<dbReference type="UniPathway" id="UPA00148">
    <property type="reaction ID" value="UER00227"/>
</dbReference>
<dbReference type="STRING" id="426128.SAMN05660297_01798"/>
<evidence type="ECO:0000256" key="3">
    <source>
        <dbReference type="ARBA" id="ARBA00022679"/>
    </source>
</evidence>
<keyword evidence="7" id="KW-1185">Reference proteome</keyword>
<comment type="catalytic activity">
    <reaction evidence="5">
        <text>Co-precorrin-5B + S-adenosyl-L-methionine = Co-precorrin-6A + S-adenosyl-L-homocysteine</text>
        <dbReference type="Rhea" id="RHEA:26285"/>
        <dbReference type="ChEBI" id="CHEBI:57856"/>
        <dbReference type="ChEBI" id="CHEBI:59789"/>
        <dbReference type="ChEBI" id="CHEBI:60063"/>
        <dbReference type="ChEBI" id="CHEBI:60064"/>
        <dbReference type="EC" id="2.1.1.195"/>
    </reaction>
</comment>
<dbReference type="GO" id="GO:0032259">
    <property type="term" value="P:methylation"/>
    <property type="evidence" value="ECO:0007669"/>
    <property type="project" value="UniProtKB-KW"/>
</dbReference>
<dbReference type="Gene3D" id="3.30.2110.10">
    <property type="entry name" value="CbiD-like"/>
    <property type="match status" value="1"/>
</dbReference>
<comment type="similarity">
    <text evidence="5">Belongs to the CbiD family.</text>
</comment>
<comment type="pathway">
    <text evidence="5">Cofactor biosynthesis; adenosylcobalamin biosynthesis; cob(II)yrinate a,c-diamide from sirohydrochlorin (anaerobic route): step 6/10.</text>
</comment>
<sequence length="374" mass="41279">MDKYMIKNGKRLQYGYTTGSCAAAASKAAANMLMTGEPLEEITIATPKGWDLKLRVIDPKIEGPWASCSIKKDAGDDPDVTHGLLIYSKVKWRQDNKINIQGGRGVGRVTKKGLPAAVGKAAINPIPLQMIEKEVREMIGYEKGLDIEIFVPKGEEIAKKTFNPRLGIEGGISILGTSGIVEPMSEEAWKDSLGLEIAMLKEEGIDKLIFVPGNYGRDLVKNTYQFQDKYIIKTSNFIGFMLDKAVEHGIKQILLVGHLGKLAKVAGGIFHTHSRVADGRREILAAYLALLGASPHEVKTVLTSNTTEEAVSYIRQIKKEKIFPILAQKITEKTRERTEEKVQIGSVIFTMEEGILAICPEGKKLLEGCKEWKK</sequence>
<dbReference type="PANTHER" id="PTHR35863">
    <property type="entry name" value="COBALT-PRECORRIN-5B C(1)-METHYLTRANSFERASE"/>
    <property type="match status" value="1"/>
</dbReference>
<evidence type="ECO:0000256" key="1">
    <source>
        <dbReference type="ARBA" id="ARBA00022573"/>
    </source>
</evidence>
<dbReference type="GO" id="GO:0019251">
    <property type="term" value="P:anaerobic cobalamin biosynthetic process"/>
    <property type="evidence" value="ECO:0007669"/>
    <property type="project" value="UniProtKB-UniRule"/>
</dbReference>
<dbReference type="AlphaFoldDB" id="A0A1I0CW66"/>
<evidence type="ECO:0000256" key="4">
    <source>
        <dbReference type="ARBA" id="ARBA00022691"/>
    </source>
</evidence>
<dbReference type="PANTHER" id="PTHR35863:SF1">
    <property type="entry name" value="COBALT-PRECORRIN-5B C(1)-METHYLTRANSFERASE"/>
    <property type="match status" value="1"/>
</dbReference>
<reference evidence="6 7" key="1">
    <citation type="submission" date="2016-10" db="EMBL/GenBank/DDBJ databases">
        <authorList>
            <person name="de Groot N.N."/>
        </authorList>
    </citation>
    <scope>NUCLEOTIDE SEQUENCE [LARGE SCALE GENOMIC DNA]</scope>
    <source>
        <strain evidence="6 7">DSM 18979</strain>
    </source>
</reference>
<evidence type="ECO:0000313" key="6">
    <source>
        <dbReference type="EMBL" id="SET24072.1"/>
    </source>
</evidence>
<dbReference type="InterPro" id="IPR002748">
    <property type="entry name" value="CbiD"/>
</dbReference>
<keyword evidence="2 5" id="KW-0489">Methyltransferase</keyword>
<dbReference type="NCBIfam" id="TIGR00312">
    <property type="entry name" value="cbiD"/>
    <property type="match status" value="1"/>
</dbReference>
<dbReference type="Pfam" id="PF01888">
    <property type="entry name" value="CbiD"/>
    <property type="match status" value="1"/>
</dbReference>
<dbReference type="OrthoDB" id="6439987at2"/>
<gene>
    <name evidence="5" type="primary">cbiD</name>
    <name evidence="6" type="ORF">SAMN05660297_01798</name>
</gene>
<organism evidence="6 7">
    <name type="scientific">Natronincola peptidivorans</name>
    <dbReference type="NCBI Taxonomy" id="426128"/>
    <lineage>
        <taxon>Bacteria</taxon>
        <taxon>Bacillati</taxon>
        <taxon>Bacillota</taxon>
        <taxon>Clostridia</taxon>
        <taxon>Peptostreptococcales</taxon>
        <taxon>Natronincolaceae</taxon>
        <taxon>Natronincola</taxon>
    </lineage>
</organism>
<dbReference type="PIRSF" id="PIRSF026782">
    <property type="entry name" value="CbiD"/>
    <property type="match status" value="1"/>
</dbReference>
<evidence type="ECO:0000256" key="2">
    <source>
        <dbReference type="ARBA" id="ARBA00022603"/>
    </source>
</evidence>
<dbReference type="HAMAP" id="MF_00787">
    <property type="entry name" value="CbiD"/>
    <property type="match status" value="1"/>
</dbReference>
<proteinExistence type="inferred from homology"/>
<dbReference type="EC" id="2.1.1.195" evidence="5"/>
<dbReference type="Proteomes" id="UP000199568">
    <property type="component" value="Unassembled WGS sequence"/>
</dbReference>
<dbReference type="RefSeq" id="WP_090442529.1">
    <property type="nucleotide sequence ID" value="NZ_FOHU01000006.1"/>
</dbReference>
<dbReference type="EMBL" id="FOHU01000006">
    <property type="protein sequence ID" value="SET24072.1"/>
    <property type="molecule type" value="Genomic_DNA"/>
</dbReference>